<reference evidence="2 3" key="1">
    <citation type="submission" date="2023-12" db="EMBL/GenBank/DDBJ databases">
        <title>A high-quality genome assembly for Dillenia turbinata (Dilleniales).</title>
        <authorList>
            <person name="Chanderbali A."/>
        </authorList>
    </citation>
    <scope>NUCLEOTIDE SEQUENCE [LARGE SCALE GENOMIC DNA]</scope>
    <source>
        <strain evidence="2">LSX21</strain>
        <tissue evidence="2">Leaf</tissue>
    </source>
</reference>
<dbReference type="CDD" id="cd10567">
    <property type="entry name" value="SWIB-MDM2_like"/>
    <property type="match status" value="1"/>
</dbReference>
<evidence type="ECO:0000259" key="1">
    <source>
        <dbReference type="Pfam" id="PF02201"/>
    </source>
</evidence>
<feature type="domain" description="DM2" evidence="1">
    <location>
        <begin position="75"/>
        <end position="112"/>
    </location>
</feature>
<gene>
    <name evidence="2" type="ORF">RJ641_019352</name>
</gene>
<evidence type="ECO:0000313" key="2">
    <source>
        <dbReference type="EMBL" id="KAK6916491.1"/>
    </source>
</evidence>
<dbReference type="InterPro" id="IPR036885">
    <property type="entry name" value="SWIB_MDM2_dom_sf"/>
</dbReference>
<evidence type="ECO:0000313" key="3">
    <source>
        <dbReference type="Proteomes" id="UP001370490"/>
    </source>
</evidence>
<keyword evidence="3" id="KW-1185">Reference proteome</keyword>
<comment type="caution">
    <text evidence="2">The sequence shown here is derived from an EMBL/GenBank/DDBJ whole genome shotgun (WGS) entry which is preliminary data.</text>
</comment>
<dbReference type="Gene3D" id="1.10.245.10">
    <property type="entry name" value="SWIB/MDM2 domain"/>
    <property type="match status" value="1"/>
</dbReference>
<dbReference type="InterPro" id="IPR003121">
    <property type="entry name" value="SWIB_MDM2_domain"/>
</dbReference>
<dbReference type="EMBL" id="JBAMMX010000024">
    <property type="protein sequence ID" value="KAK6916491.1"/>
    <property type="molecule type" value="Genomic_DNA"/>
</dbReference>
<accession>A0AAN8UR77</accession>
<dbReference type="SUPFAM" id="SSF47592">
    <property type="entry name" value="SWIB/MDM2 domain"/>
    <property type="match status" value="1"/>
</dbReference>
<name>A0AAN8UR77_9MAGN</name>
<dbReference type="Proteomes" id="UP001370490">
    <property type="component" value="Unassembled WGS sequence"/>
</dbReference>
<sequence>MVEKNILQRDVLVAICSSDPNEWISKEVKEGYPDILVCRRKDGVTSILLLLKMIDMTECWFSARVQDWKPEDIEQDPENKKIIVCDEKLKKIFGGKDHVGFLEIAGLINPYFLK</sequence>
<organism evidence="2 3">
    <name type="scientific">Dillenia turbinata</name>
    <dbReference type="NCBI Taxonomy" id="194707"/>
    <lineage>
        <taxon>Eukaryota</taxon>
        <taxon>Viridiplantae</taxon>
        <taxon>Streptophyta</taxon>
        <taxon>Embryophyta</taxon>
        <taxon>Tracheophyta</taxon>
        <taxon>Spermatophyta</taxon>
        <taxon>Magnoliopsida</taxon>
        <taxon>eudicotyledons</taxon>
        <taxon>Gunneridae</taxon>
        <taxon>Pentapetalae</taxon>
        <taxon>Dilleniales</taxon>
        <taxon>Dilleniaceae</taxon>
        <taxon>Dillenia</taxon>
    </lineage>
</organism>
<dbReference type="Pfam" id="PF02201">
    <property type="entry name" value="SWIB"/>
    <property type="match status" value="1"/>
</dbReference>
<dbReference type="AlphaFoldDB" id="A0AAN8UR77"/>
<proteinExistence type="predicted"/>
<protein>
    <submittedName>
        <fullName evidence="2">SWIB/MDM2 domain</fullName>
    </submittedName>
</protein>